<evidence type="ECO:0000256" key="6">
    <source>
        <dbReference type="ARBA" id="ARBA00023316"/>
    </source>
</evidence>
<dbReference type="GO" id="GO:0005576">
    <property type="term" value="C:extracellular region"/>
    <property type="evidence" value="ECO:0007669"/>
    <property type="project" value="TreeGrafter"/>
</dbReference>
<dbReference type="GO" id="GO:0071555">
    <property type="term" value="P:cell wall organization"/>
    <property type="evidence" value="ECO:0007669"/>
    <property type="project" value="UniProtKB-UniRule"/>
</dbReference>
<dbReference type="Pfam" id="PF03734">
    <property type="entry name" value="YkuD"/>
    <property type="match status" value="2"/>
</dbReference>
<reference evidence="9 10" key="1">
    <citation type="journal article" date="2015" name="Int. J. Syst. Evol. Microbiol.">
        <title>Flavisolibacter ginsenosidimutans sp. nov., with ginsenoside-converting activity isolated from soil used for cultivating ginseng.</title>
        <authorList>
            <person name="Zhao Y."/>
            <person name="Liu Q."/>
            <person name="Kang M.S."/>
            <person name="Jin F."/>
            <person name="Yu H."/>
            <person name="Im W.T."/>
        </authorList>
    </citation>
    <scope>NUCLEOTIDE SEQUENCE [LARGE SCALE GENOMIC DNA]</scope>
    <source>
        <strain evidence="9 10">Gsoil 636</strain>
    </source>
</reference>
<evidence type="ECO:0000313" key="10">
    <source>
        <dbReference type="Proteomes" id="UP000321204"/>
    </source>
</evidence>
<feature type="active site" description="Nucleophile" evidence="7">
    <location>
        <position position="129"/>
    </location>
</feature>
<evidence type="ECO:0000256" key="3">
    <source>
        <dbReference type="ARBA" id="ARBA00022679"/>
    </source>
</evidence>
<dbReference type="Proteomes" id="UP000321204">
    <property type="component" value="Chromosome"/>
</dbReference>
<protein>
    <submittedName>
        <fullName evidence="9">L,D-transpeptidase</fullName>
    </submittedName>
</protein>
<proteinExistence type="inferred from homology"/>
<dbReference type="PANTHER" id="PTHR30582:SF2">
    <property type="entry name" value="L,D-TRANSPEPTIDASE YCIB-RELATED"/>
    <property type="match status" value="1"/>
</dbReference>
<dbReference type="GO" id="GO:0071972">
    <property type="term" value="F:peptidoglycan L,D-transpeptidase activity"/>
    <property type="evidence" value="ECO:0007669"/>
    <property type="project" value="TreeGrafter"/>
</dbReference>
<evidence type="ECO:0000256" key="7">
    <source>
        <dbReference type="PROSITE-ProRule" id="PRU01373"/>
    </source>
</evidence>
<dbReference type="Gene3D" id="2.40.440.10">
    <property type="entry name" value="L,D-transpeptidase catalytic domain-like"/>
    <property type="match status" value="1"/>
</dbReference>
<dbReference type="AlphaFoldDB" id="A0A5B8ULD0"/>
<evidence type="ECO:0000256" key="5">
    <source>
        <dbReference type="ARBA" id="ARBA00022984"/>
    </source>
</evidence>
<feature type="domain" description="L,D-TPase catalytic" evidence="8">
    <location>
        <begin position="3"/>
        <end position="153"/>
    </location>
</feature>
<evidence type="ECO:0000256" key="2">
    <source>
        <dbReference type="ARBA" id="ARBA00005992"/>
    </source>
</evidence>
<evidence type="ECO:0000259" key="8">
    <source>
        <dbReference type="PROSITE" id="PS52029"/>
    </source>
</evidence>
<dbReference type="GO" id="GO:0008360">
    <property type="term" value="P:regulation of cell shape"/>
    <property type="evidence" value="ECO:0007669"/>
    <property type="project" value="UniProtKB-UniRule"/>
</dbReference>
<dbReference type="InterPro" id="IPR005490">
    <property type="entry name" value="LD_TPept_cat_dom"/>
</dbReference>
<dbReference type="OrthoDB" id="463216at2"/>
<dbReference type="InterPro" id="IPR038063">
    <property type="entry name" value="Transpep_catalytic_dom"/>
</dbReference>
<dbReference type="KEGG" id="fgg:FSB75_13210"/>
<keyword evidence="3" id="KW-0808">Transferase</keyword>
<gene>
    <name evidence="9" type="ORF">FSB75_13210</name>
</gene>
<dbReference type="GO" id="GO:0018104">
    <property type="term" value="P:peptidoglycan-protein cross-linking"/>
    <property type="evidence" value="ECO:0007669"/>
    <property type="project" value="TreeGrafter"/>
</dbReference>
<dbReference type="UniPathway" id="UPA00219"/>
<dbReference type="PANTHER" id="PTHR30582">
    <property type="entry name" value="L,D-TRANSPEPTIDASE"/>
    <property type="match status" value="1"/>
</dbReference>
<evidence type="ECO:0000256" key="4">
    <source>
        <dbReference type="ARBA" id="ARBA00022960"/>
    </source>
</evidence>
<dbReference type="CDD" id="cd16913">
    <property type="entry name" value="YkuD_like"/>
    <property type="match status" value="1"/>
</dbReference>
<evidence type="ECO:0000313" key="9">
    <source>
        <dbReference type="EMBL" id="QEC56815.1"/>
    </source>
</evidence>
<organism evidence="9 10">
    <name type="scientific">Flavisolibacter ginsenosidimutans</name>
    <dbReference type="NCBI Taxonomy" id="661481"/>
    <lineage>
        <taxon>Bacteria</taxon>
        <taxon>Pseudomonadati</taxon>
        <taxon>Bacteroidota</taxon>
        <taxon>Chitinophagia</taxon>
        <taxon>Chitinophagales</taxon>
        <taxon>Chitinophagaceae</taxon>
        <taxon>Flavisolibacter</taxon>
    </lineage>
</organism>
<keyword evidence="5 7" id="KW-0573">Peptidoglycan synthesis</keyword>
<dbReference type="RefSeq" id="WP_146788306.1">
    <property type="nucleotide sequence ID" value="NZ_BAABIO010000003.1"/>
</dbReference>
<keyword evidence="10" id="KW-1185">Reference proteome</keyword>
<sequence>MKKKIIVDISEQRLQALTDDKVVYDFPCVTGDAEHATPRGKFTVLSKKEIYRSKTYDAQMNYALQLTTDGIYIHESYNYSERPSQQSFLAKAVSDTAATSVSRLRSWFPGVANKELKVGNVNLFGSHGCVRLAHSDAVKLFEWAATGMVVEIK</sequence>
<accession>A0A5B8ULD0</accession>
<dbReference type="GO" id="GO:0016740">
    <property type="term" value="F:transferase activity"/>
    <property type="evidence" value="ECO:0007669"/>
    <property type="project" value="UniProtKB-KW"/>
</dbReference>
<feature type="active site" description="Proton donor/acceptor" evidence="7">
    <location>
        <position position="74"/>
    </location>
</feature>
<dbReference type="PROSITE" id="PS52029">
    <property type="entry name" value="LD_TPASE"/>
    <property type="match status" value="1"/>
</dbReference>
<comment type="similarity">
    <text evidence="2">Belongs to the YkuD family.</text>
</comment>
<name>A0A5B8ULD0_9BACT</name>
<keyword evidence="4 7" id="KW-0133">Cell shape</keyword>
<dbReference type="SUPFAM" id="SSF141523">
    <property type="entry name" value="L,D-transpeptidase catalytic domain-like"/>
    <property type="match status" value="2"/>
</dbReference>
<dbReference type="InterPro" id="IPR050979">
    <property type="entry name" value="LD-transpeptidase"/>
</dbReference>
<evidence type="ECO:0000256" key="1">
    <source>
        <dbReference type="ARBA" id="ARBA00004752"/>
    </source>
</evidence>
<keyword evidence="6 7" id="KW-0961">Cell wall biogenesis/degradation</keyword>
<dbReference type="EMBL" id="CP042433">
    <property type="protein sequence ID" value="QEC56815.1"/>
    <property type="molecule type" value="Genomic_DNA"/>
</dbReference>
<comment type="pathway">
    <text evidence="1 7">Cell wall biogenesis; peptidoglycan biosynthesis.</text>
</comment>